<dbReference type="InterPro" id="IPR043136">
    <property type="entry name" value="B30.2/SPRY_sf"/>
</dbReference>
<protein>
    <recommendedName>
        <fullName evidence="1">F-box domain-containing protein</fullName>
    </recommendedName>
</protein>
<dbReference type="GeneID" id="68116493"/>
<keyword evidence="3" id="KW-1185">Reference proteome</keyword>
<dbReference type="Gene3D" id="2.60.120.920">
    <property type="match status" value="1"/>
</dbReference>
<dbReference type="AlphaFoldDB" id="A0A6A5AXB8"/>
<dbReference type="VEuPathDB" id="AmoebaDB:NF0048740"/>
<comment type="caution">
    <text evidence="2">The sequence shown here is derived from an EMBL/GenBank/DDBJ whole genome shotgun (WGS) entry which is preliminary data.</text>
</comment>
<dbReference type="OMA" id="GSPIDIN"/>
<dbReference type="Proteomes" id="UP000444721">
    <property type="component" value="Unassembled WGS sequence"/>
</dbReference>
<gene>
    <name evidence="2" type="ORF">FDP41_009276</name>
</gene>
<proteinExistence type="predicted"/>
<dbReference type="SUPFAM" id="SSF49899">
    <property type="entry name" value="Concanavalin A-like lectins/glucanases"/>
    <property type="match status" value="1"/>
</dbReference>
<dbReference type="EMBL" id="VFQX01000068">
    <property type="protein sequence ID" value="KAF0972373.1"/>
    <property type="molecule type" value="Genomic_DNA"/>
</dbReference>
<dbReference type="VEuPathDB" id="AmoebaDB:FDP41_009276"/>
<dbReference type="InterPro" id="IPR013320">
    <property type="entry name" value="ConA-like_dom_sf"/>
</dbReference>
<dbReference type="PROSITE" id="PS50181">
    <property type="entry name" value="FBOX"/>
    <property type="match status" value="1"/>
</dbReference>
<dbReference type="InterPro" id="IPR001810">
    <property type="entry name" value="F-box_dom"/>
</dbReference>
<evidence type="ECO:0000313" key="3">
    <source>
        <dbReference type="Proteomes" id="UP000444721"/>
    </source>
</evidence>
<sequence length="342" mass="39842">MPQDTTTEALTHSRNRNIIIPITALPNETLLDIFSFIHPPSCTEYHYFMIQLPSVCRDWFHLLRRTESGNYFYRIVFDRLFSWRRLASLFLDDQSSPEHSITKNSLDQLNWYEELKKQVLVFKKCELSITHVENRKAYSLRADRDLSFNDLVAVKQTIGSDVVLINCPIRSAAKERACFYFECVCTDNRKESDNVFLGIAIRPTTIMSSNMDQQHQYILSGYLGSTHASVGYYYINGDLYYGGSIKSRSFGSPIDINDKLGIYIDSHKMKFAFFKNRELVGRTLDLFSLFGETTIFQFEKGEIEFYPAFSMLYDRDCMHVKCMDICSFKGCKWLKEAIEMMD</sequence>
<accession>A0A6A5AXB8</accession>
<feature type="domain" description="F-box" evidence="1">
    <location>
        <begin position="19"/>
        <end position="75"/>
    </location>
</feature>
<evidence type="ECO:0000313" key="2">
    <source>
        <dbReference type="EMBL" id="KAF0972373.1"/>
    </source>
</evidence>
<dbReference type="VEuPathDB" id="AmoebaDB:NfTy_061150"/>
<name>A0A6A5AXB8_NAEFO</name>
<evidence type="ECO:0000259" key="1">
    <source>
        <dbReference type="PROSITE" id="PS50181"/>
    </source>
</evidence>
<reference evidence="2 3" key="1">
    <citation type="journal article" date="2019" name="Sci. Rep.">
        <title>Nanopore sequencing improves the draft genome of the human pathogenic amoeba Naegleria fowleri.</title>
        <authorList>
            <person name="Liechti N."/>
            <person name="Schurch N."/>
            <person name="Bruggmann R."/>
            <person name="Wittwer M."/>
        </authorList>
    </citation>
    <scope>NUCLEOTIDE SEQUENCE [LARGE SCALE GENOMIC DNA]</scope>
    <source>
        <strain evidence="2 3">ATCC 30894</strain>
    </source>
</reference>
<dbReference type="RefSeq" id="XP_044557088.1">
    <property type="nucleotide sequence ID" value="XM_044713217.1"/>
</dbReference>
<dbReference type="OrthoDB" id="10315801at2759"/>
<organism evidence="2 3">
    <name type="scientific">Naegleria fowleri</name>
    <name type="common">Brain eating amoeba</name>
    <dbReference type="NCBI Taxonomy" id="5763"/>
    <lineage>
        <taxon>Eukaryota</taxon>
        <taxon>Discoba</taxon>
        <taxon>Heterolobosea</taxon>
        <taxon>Tetramitia</taxon>
        <taxon>Eutetramitia</taxon>
        <taxon>Vahlkampfiidae</taxon>
        <taxon>Naegleria</taxon>
    </lineage>
</organism>